<protein>
    <submittedName>
        <fullName evidence="1">ATP-binding protein</fullName>
    </submittedName>
</protein>
<dbReference type="EMBL" id="JBHLUK010000023">
    <property type="protein sequence ID" value="MFC0423246.1"/>
    <property type="molecule type" value="Genomic_DNA"/>
</dbReference>
<dbReference type="RefSeq" id="WP_225425682.1">
    <property type="nucleotide sequence ID" value="NZ_BAABRM010000040.1"/>
</dbReference>
<keyword evidence="1" id="KW-0547">Nucleotide-binding</keyword>
<comment type="caution">
    <text evidence="1">The sequence shown here is derived from an EMBL/GenBank/DDBJ whole genome shotgun (WGS) entry which is preliminary data.</text>
</comment>
<evidence type="ECO:0000313" key="1">
    <source>
        <dbReference type="EMBL" id="MFC0423246.1"/>
    </source>
</evidence>
<dbReference type="Pfam" id="PF12846">
    <property type="entry name" value="AAA_10"/>
    <property type="match status" value="1"/>
</dbReference>
<dbReference type="InterPro" id="IPR027417">
    <property type="entry name" value="P-loop_NTPase"/>
</dbReference>
<keyword evidence="1" id="KW-0067">ATP-binding</keyword>
<dbReference type="InterPro" id="IPR051162">
    <property type="entry name" value="T4SS_component"/>
</dbReference>
<dbReference type="SUPFAM" id="SSF52540">
    <property type="entry name" value="P-loop containing nucleoside triphosphate hydrolases"/>
    <property type="match status" value="1"/>
</dbReference>
<name>A0ABV6K1B3_9LACO</name>
<dbReference type="Gene3D" id="3.40.50.300">
    <property type="entry name" value="P-loop containing nucleotide triphosphate hydrolases"/>
    <property type="match status" value="2"/>
</dbReference>
<dbReference type="InterPro" id="IPR016628">
    <property type="entry name" value="ATPase_SAG2001_prd"/>
</dbReference>
<evidence type="ECO:0000313" key="2">
    <source>
        <dbReference type="Proteomes" id="UP001589855"/>
    </source>
</evidence>
<proteinExistence type="predicted"/>
<reference evidence="1 2" key="1">
    <citation type="submission" date="2024-09" db="EMBL/GenBank/DDBJ databases">
        <authorList>
            <person name="Sun Q."/>
            <person name="Mori K."/>
        </authorList>
    </citation>
    <scope>NUCLEOTIDE SEQUENCE [LARGE SCALE GENOMIC DNA]</scope>
    <source>
        <strain evidence="1 2">TBRC 4575</strain>
    </source>
</reference>
<organism evidence="1 2">
    <name type="scientific">Lactiplantibacillus plajomi</name>
    <dbReference type="NCBI Taxonomy" id="1457217"/>
    <lineage>
        <taxon>Bacteria</taxon>
        <taxon>Bacillati</taxon>
        <taxon>Bacillota</taxon>
        <taxon>Bacilli</taxon>
        <taxon>Lactobacillales</taxon>
        <taxon>Lactobacillaceae</taxon>
        <taxon>Lactiplantibacillus</taxon>
    </lineage>
</organism>
<keyword evidence="2" id="KW-1185">Reference proteome</keyword>
<accession>A0ABV6K1B3</accession>
<dbReference type="PIRSF" id="PIRSF015040">
    <property type="entry name" value="ATPase_SAG2001_prd"/>
    <property type="match status" value="1"/>
</dbReference>
<gene>
    <name evidence="1" type="ORF">ACFFGS_03790</name>
</gene>
<dbReference type="GO" id="GO:0005524">
    <property type="term" value="F:ATP binding"/>
    <property type="evidence" value="ECO:0007669"/>
    <property type="project" value="UniProtKB-KW"/>
</dbReference>
<dbReference type="PANTHER" id="PTHR30121">
    <property type="entry name" value="UNCHARACTERIZED PROTEIN YJGR-RELATED"/>
    <property type="match status" value="1"/>
</dbReference>
<sequence>MQNLKKPFKTILKNMLLTNTGQVWAYYRIPSRTISENNAEEIESYKRTLVQMLWELKTYYEIDLQLLPEDMRLNERFKQLEKDFSSETGKIGERYDERAMYVLGQELGEVTRYGFTVGVKLHNTAYLRQDTFKESFKTAFDSVTMQALSYLGLSVADTKKAFEPYEVSEKEVFDGLSVLKGERLTDKQLYRNTTEPFRRGIAGSEIPANLQTTNTTIDPVSYTGFLRLTNEYGESCIALMPITNTEVNMTYAEIFRVVQKMPFPVEFKVKALQMKPSSAVRKTQFTARRFKETDKDMYANEDSDSIILQGKPLLNDLRNDIENKKTPFYKWLGVFVVSGKDKTQCQNRCNALKSYMANYHVELTRPLADQINLFYTLLNGNSIQFERYWLQYTKDSGIAELLFGLTSNLGSNIGFYLGRVTHGTAPDTSTAIQNSRDIVLYHPMIANEGIVGAMTDSPHCLISGETGKGKSFLAKLLMFYMTFLDVQILMTDPKNENHAWFEEAVKDPEIQKDYPYFIDLMKTFHYVTLDPNDKNNYGVLDPLSFLNGAQAKDTAVALIEQVYNLKGKDDVKREILEDLDMLIERKQKGEKVGLMDLIEMLKTSKVKNIAEAGGLIGQLVKNSILQLAFSDGTSHGLNIDYKHTILSIQGLDLPEAGTKFEEMNDSDRKALAVMIPLAKFCQYFGQRDRKQKTSIIFDEAWTLTATRGGKRLVKELRRAGRSYNNQLIMITQSVKDAQSEDDRGNFGACFAFDERSEREDILKFMDLPVTKENKELLADMKKGQCLFRDFYGRVDALSVDCVFPEWIRAFKTVDKSHSAKAEREFV</sequence>
<dbReference type="PANTHER" id="PTHR30121:SF6">
    <property type="entry name" value="SLR6007 PROTEIN"/>
    <property type="match status" value="1"/>
</dbReference>
<dbReference type="Proteomes" id="UP001589855">
    <property type="component" value="Unassembled WGS sequence"/>
</dbReference>